<dbReference type="EMBL" id="JACHHJ010000001">
    <property type="protein sequence ID" value="MBB6448286.1"/>
    <property type="molecule type" value="Genomic_DNA"/>
</dbReference>
<evidence type="ECO:0000313" key="1">
    <source>
        <dbReference type="EMBL" id="MBB6448286.1"/>
    </source>
</evidence>
<reference evidence="1 2" key="1">
    <citation type="submission" date="2020-08" db="EMBL/GenBank/DDBJ databases">
        <title>Genomic Encyclopedia of Type Strains, Phase IV (KMG-IV): sequencing the most valuable type-strain genomes for metagenomic binning, comparative biology and taxonomic classification.</title>
        <authorList>
            <person name="Goeker M."/>
        </authorList>
    </citation>
    <scope>NUCLEOTIDE SEQUENCE [LARGE SCALE GENOMIC DNA]</scope>
    <source>
        <strain evidence="1 2">DSM 21769</strain>
    </source>
</reference>
<gene>
    <name evidence="1" type="ORF">HNR44_000235</name>
</gene>
<accession>A0A841PM40</accession>
<keyword evidence="2" id="KW-1185">Reference proteome</keyword>
<name>A0A841PM40_9BACL</name>
<comment type="caution">
    <text evidence="1">The sequence shown here is derived from an EMBL/GenBank/DDBJ whole genome shotgun (WGS) entry which is preliminary data.</text>
</comment>
<sequence>MQESLVVIVRAISIFLLFPESLGNTNWEFYHVVITSKGKLLEEH</sequence>
<evidence type="ECO:0000313" key="2">
    <source>
        <dbReference type="Proteomes" id="UP000568839"/>
    </source>
</evidence>
<dbReference type="RefSeq" id="WP_281381330.1">
    <property type="nucleotide sequence ID" value="NZ_JACHHJ010000001.1"/>
</dbReference>
<dbReference type="Proteomes" id="UP000568839">
    <property type="component" value="Unassembled WGS sequence"/>
</dbReference>
<proteinExistence type="predicted"/>
<organism evidence="1 2">
    <name type="scientific">Geomicrobium halophilum</name>
    <dbReference type="NCBI Taxonomy" id="549000"/>
    <lineage>
        <taxon>Bacteria</taxon>
        <taxon>Bacillati</taxon>
        <taxon>Bacillota</taxon>
        <taxon>Bacilli</taxon>
        <taxon>Bacillales</taxon>
        <taxon>Geomicrobium</taxon>
    </lineage>
</organism>
<dbReference type="AlphaFoldDB" id="A0A841PM40"/>
<protein>
    <submittedName>
        <fullName evidence="1">Uncharacterized protein</fullName>
    </submittedName>
</protein>